<evidence type="ECO:0000313" key="4">
    <source>
        <dbReference type="Proteomes" id="UP001152797"/>
    </source>
</evidence>
<accession>A0A9P1FTE4</accession>
<gene>
    <name evidence="2" type="ORF">C1SCF055_LOCUS13138</name>
</gene>
<dbReference type="Proteomes" id="UP001152797">
    <property type="component" value="Unassembled WGS sequence"/>
</dbReference>
<sequence>MSCQFQPFCWSEFFSTRGIDYKGDEIKTARSFCWGNIEPALPAEIGRVPLEEVCTLGARHYVENFDGFLKDKSAWVLSKAPRVMVADDQWPEVCRGLVSAGVCAYLPVEEVFDTGHGPLLNGLFGVSKEEWVGETEVFRLIMNLIPLNRLAHPLKGDVETLPSWSLMNPFFLQPSHNLLISSEDVRCFFYTMAVPHAWYKYLAFNKRVPDSCLPIELQGREVYLCSKVLPMGFLNSVSLAQHVHRNLAIWSGGGDPGGLNPPEGEIRKDRPITVRNPAWRIYLDNYDLLEKVEALGIGSQEGTLAPSVLALRQEYEKWEIPTNFKKSVSRQLQAEVQGAHVDGEEGVAYPRNSVRSSLKLIKILSWCARKEVMDLFTPSGLVYMQIALAALLQGQLYAESPKAAKKEAATFVTQMCPGYGHGLKPVIVKPVNSTSKPFRTTKDGVISSLVGGYEEFPEESREPREPRQRGNGKGVKPLGKK</sequence>
<dbReference type="AlphaFoldDB" id="A0A9P1FTE4"/>
<dbReference type="EMBL" id="CAMXCT030001013">
    <property type="protein sequence ID" value="CAL4773029.1"/>
    <property type="molecule type" value="Genomic_DNA"/>
</dbReference>
<evidence type="ECO:0000313" key="2">
    <source>
        <dbReference type="EMBL" id="CAI3985717.1"/>
    </source>
</evidence>
<protein>
    <submittedName>
        <fullName evidence="2">Uncharacterized protein</fullName>
    </submittedName>
</protein>
<evidence type="ECO:0000313" key="3">
    <source>
        <dbReference type="EMBL" id="CAL1139092.1"/>
    </source>
</evidence>
<name>A0A9P1FTE4_9DINO</name>
<proteinExistence type="predicted"/>
<feature type="region of interest" description="Disordered" evidence="1">
    <location>
        <begin position="452"/>
        <end position="481"/>
    </location>
</feature>
<dbReference type="EMBL" id="CAMXCT020001013">
    <property type="protein sequence ID" value="CAL1139092.1"/>
    <property type="molecule type" value="Genomic_DNA"/>
</dbReference>
<comment type="caution">
    <text evidence="2">The sequence shown here is derived from an EMBL/GenBank/DDBJ whole genome shotgun (WGS) entry which is preliminary data.</text>
</comment>
<dbReference type="EMBL" id="CAMXCT010001013">
    <property type="protein sequence ID" value="CAI3985717.1"/>
    <property type="molecule type" value="Genomic_DNA"/>
</dbReference>
<feature type="compositionally biased region" description="Basic and acidic residues" evidence="1">
    <location>
        <begin position="458"/>
        <end position="468"/>
    </location>
</feature>
<reference evidence="2" key="1">
    <citation type="submission" date="2022-10" db="EMBL/GenBank/DDBJ databases">
        <authorList>
            <person name="Chen Y."/>
            <person name="Dougan E. K."/>
            <person name="Chan C."/>
            <person name="Rhodes N."/>
            <person name="Thang M."/>
        </authorList>
    </citation>
    <scope>NUCLEOTIDE SEQUENCE</scope>
</reference>
<evidence type="ECO:0000256" key="1">
    <source>
        <dbReference type="SAM" id="MobiDB-lite"/>
    </source>
</evidence>
<reference evidence="3" key="2">
    <citation type="submission" date="2024-04" db="EMBL/GenBank/DDBJ databases">
        <authorList>
            <person name="Chen Y."/>
            <person name="Shah S."/>
            <person name="Dougan E. K."/>
            <person name="Thang M."/>
            <person name="Chan C."/>
        </authorList>
    </citation>
    <scope>NUCLEOTIDE SEQUENCE [LARGE SCALE GENOMIC DNA]</scope>
</reference>
<organism evidence="2">
    <name type="scientific">Cladocopium goreaui</name>
    <dbReference type="NCBI Taxonomy" id="2562237"/>
    <lineage>
        <taxon>Eukaryota</taxon>
        <taxon>Sar</taxon>
        <taxon>Alveolata</taxon>
        <taxon>Dinophyceae</taxon>
        <taxon>Suessiales</taxon>
        <taxon>Symbiodiniaceae</taxon>
        <taxon>Cladocopium</taxon>
    </lineage>
</organism>
<keyword evidence="4" id="KW-1185">Reference proteome</keyword>
<dbReference type="OrthoDB" id="421126at2759"/>